<feature type="domain" description="N-acetyltransferase" evidence="1">
    <location>
        <begin position="3"/>
        <end position="153"/>
    </location>
</feature>
<name>A0A1T5IX19_9FIRM</name>
<dbReference type="RefSeq" id="WP_079489547.1">
    <property type="nucleotide sequence ID" value="NZ_FUZT01000001.1"/>
</dbReference>
<evidence type="ECO:0000313" key="2">
    <source>
        <dbReference type="EMBL" id="SKC43671.1"/>
    </source>
</evidence>
<dbReference type="PROSITE" id="PS51186">
    <property type="entry name" value="GNAT"/>
    <property type="match status" value="1"/>
</dbReference>
<dbReference type="SUPFAM" id="SSF55729">
    <property type="entry name" value="Acyl-CoA N-acyltransferases (Nat)"/>
    <property type="match status" value="1"/>
</dbReference>
<evidence type="ECO:0000313" key="3">
    <source>
        <dbReference type="Proteomes" id="UP000190285"/>
    </source>
</evidence>
<protein>
    <submittedName>
        <fullName evidence="2">L-amino acid N-acyltransferase YncA</fullName>
    </submittedName>
</protein>
<dbReference type="Pfam" id="PF00583">
    <property type="entry name" value="Acetyltransf_1"/>
    <property type="match status" value="1"/>
</dbReference>
<keyword evidence="3" id="KW-1185">Reference proteome</keyword>
<dbReference type="AlphaFoldDB" id="A0A1T5IX19"/>
<sequence length="162" mass="18559">MGIRFRELKENDIPKVISMFSNLSKEMVKVSFTEIASMEEIRGWIKKPDTFVYVAADGDVISAVLRAKRGKGDKRHSCNLTLAVDYNFRGNSIAKELMEYAIENLKDKGIQILRAHVYSNNKPSINTILSCGFTFAGNVHMHHYDEKMKGYIDDLIFHKILR</sequence>
<dbReference type="InterPro" id="IPR016181">
    <property type="entry name" value="Acyl_CoA_acyltransferase"/>
</dbReference>
<dbReference type="Proteomes" id="UP000190285">
    <property type="component" value="Unassembled WGS sequence"/>
</dbReference>
<accession>A0A1T5IX19</accession>
<dbReference type="GO" id="GO:0016747">
    <property type="term" value="F:acyltransferase activity, transferring groups other than amino-acyl groups"/>
    <property type="evidence" value="ECO:0007669"/>
    <property type="project" value="InterPro"/>
</dbReference>
<dbReference type="CDD" id="cd04301">
    <property type="entry name" value="NAT_SF"/>
    <property type="match status" value="1"/>
</dbReference>
<keyword evidence="2" id="KW-0012">Acyltransferase</keyword>
<keyword evidence="2" id="KW-0808">Transferase</keyword>
<organism evidence="2 3">
    <name type="scientific">Maledivibacter halophilus</name>
    <dbReference type="NCBI Taxonomy" id="36842"/>
    <lineage>
        <taxon>Bacteria</taxon>
        <taxon>Bacillati</taxon>
        <taxon>Bacillota</taxon>
        <taxon>Clostridia</taxon>
        <taxon>Peptostreptococcales</taxon>
        <taxon>Caminicellaceae</taxon>
        <taxon>Maledivibacter</taxon>
    </lineage>
</organism>
<reference evidence="3" key="1">
    <citation type="submission" date="2017-02" db="EMBL/GenBank/DDBJ databases">
        <authorList>
            <person name="Varghese N."/>
            <person name="Submissions S."/>
        </authorList>
    </citation>
    <scope>NUCLEOTIDE SEQUENCE [LARGE SCALE GENOMIC DNA]</scope>
    <source>
        <strain evidence="3">M1</strain>
    </source>
</reference>
<evidence type="ECO:0000259" key="1">
    <source>
        <dbReference type="PROSITE" id="PS51186"/>
    </source>
</evidence>
<dbReference type="EMBL" id="FUZT01000001">
    <property type="protein sequence ID" value="SKC43671.1"/>
    <property type="molecule type" value="Genomic_DNA"/>
</dbReference>
<dbReference type="Gene3D" id="3.40.630.30">
    <property type="match status" value="1"/>
</dbReference>
<dbReference type="OrthoDB" id="1954172at2"/>
<dbReference type="STRING" id="36842.SAMN02194393_00847"/>
<dbReference type="InterPro" id="IPR000182">
    <property type="entry name" value="GNAT_dom"/>
</dbReference>
<proteinExistence type="predicted"/>
<gene>
    <name evidence="2" type="ORF">SAMN02194393_00847</name>
</gene>